<feature type="domain" description="Major facilitator superfamily (MFS) profile" evidence="7">
    <location>
        <begin position="17"/>
        <end position="393"/>
    </location>
</feature>
<reference evidence="8 9" key="1">
    <citation type="submission" date="2024-07" db="EMBL/GenBank/DDBJ databases">
        <authorList>
            <person name="Ren Q."/>
        </authorList>
    </citation>
    <scope>NUCLEOTIDE SEQUENCE [LARGE SCALE GENOMIC DNA]</scope>
    <source>
        <strain evidence="8 9">REN37</strain>
    </source>
</reference>
<protein>
    <submittedName>
        <fullName evidence="8">MFS transporter</fullName>
    </submittedName>
</protein>
<evidence type="ECO:0000256" key="4">
    <source>
        <dbReference type="ARBA" id="ARBA00022989"/>
    </source>
</evidence>
<dbReference type="PANTHER" id="PTHR43124">
    <property type="entry name" value="PURINE EFFLUX PUMP PBUE"/>
    <property type="match status" value="1"/>
</dbReference>
<keyword evidence="5 6" id="KW-0472">Membrane</keyword>
<dbReference type="Proteomes" id="UP001562065">
    <property type="component" value="Unassembled WGS sequence"/>
</dbReference>
<evidence type="ECO:0000256" key="2">
    <source>
        <dbReference type="ARBA" id="ARBA00022475"/>
    </source>
</evidence>
<dbReference type="Gene3D" id="3.30.70.100">
    <property type="match status" value="1"/>
</dbReference>
<comment type="caution">
    <text evidence="8">The sequence shown here is derived from an EMBL/GenBank/DDBJ whole genome shotgun (WGS) entry which is preliminary data.</text>
</comment>
<dbReference type="Gene3D" id="1.20.1250.20">
    <property type="entry name" value="MFS general substrate transporter like domains"/>
    <property type="match status" value="1"/>
</dbReference>
<feature type="transmembrane region" description="Helical" evidence="6">
    <location>
        <begin position="283"/>
        <end position="299"/>
    </location>
</feature>
<proteinExistence type="predicted"/>
<dbReference type="InterPro" id="IPR036259">
    <property type="entry name" value="MFS_trans_sf"/>
</dbReference>
<feature type="transmembrane region" description="Helical" evidence="6">
    <location>
        <begin position="222"/>
        <end position="241"/>
    </location>
</feature>
<evidence type="ECO:0000256" key="5">
    <source>
        <dbReference type="ARBA" id="ARBA00023136"/>
    </source>
</evidence>
<dbReference type="CDD" id="cd17472">
    <property type="entry name" value="MFS_YajR_like"/>
    <property type="match status" value="1"/>
</dbReference>
<feature type="transmembrane region" description="Helical" evidence="6">
    <location>
        <begin position="305"/>
        <end position="329"/>
    </location>
</feature>
<feature type="transmembrane region" description="Helical" evidence="6">
    <location>
        <begin position="341"/>
        <end position="364"/>
    </location>
</feature>
<feature type="transmembrane region" description="Helical" evidence="6">
    <location>
        <begin position="171"/>
        <end position="190"/>
    </location>
</feature>
<feature type="transmembrane region" description="Helical" evidence="6">
    <location>
        <begin position="83"/>
        <end position="102"/>
    </location>
</feature>
<dbReference type="PROSITE" id="PS50850">
    <property type="entry name" value="MFS"/>
    <property type="match status" value="1"/>
</dbReference>
<dbReference type="InterPro" id="IPR011701">
    <property type="entry name" value="MFS"/>
</dbReference>
<evidence type="ECO:0000259" key="7">
    <source>
        <dbReference type="PROSITE" id="PS50850"/>
    </source>
</evidence>
<sequence>MPDTASRTALARNERRVTGILAAIFGLRMFGLFMILPVFTVLGAELDGATPLLMGVAIGAYGLLQALFQVPFGMLSDRYGRRVLMVVGLLVFAAGGVIAASADSIYGVIAGRAVQGAGAVAAVIMALLADVVSEQQRTRAMAIVGMTVGSAFIVALIIGPALAAWLGLSGLFWLATGLALVGLLMTLLWLPEPQLRSREAQLPWRTRVAGVVRDPLLARMNLGIFILHAVLMATFVTVPGLLQQQLPLAQHSVLYLVVFIASLLVMVPLMIRGERRGLRGAKLVAIVLLLAAQLLLALGHKQLWLLTVALWLFFAGFNLLEALLPSLVGRVAPVGTRGTAMGLYSTLQFLGVFAGAALGGWLLQYQGAGAVFWAAAMLLVPWLLAALTMPPLRRLESRSLPLPPAAALAGWSERVLAVPGVLEAVVFAESGVAMIKIDPAEIDEAALDAAAAQLN</sequence>
<accession>A0ABV4AKS9</accession>
<keyword evidence="9" id="KW-1185">Reference proteome</keyword>
<keyword evidence="3 6" id="KW-0812">Transmembrane</keyword>
<evidence type="ECO:0000256" key="3">
    <source>
        <dbReference type="ARBA" id="ARBA00022692"/>
    </source>
</evidence>
<comment type="subcellular location">
    <subcellularLocation>
        <location evidence="1">Cell membrane</location>
        <topology evidence="1">Multi-pass membrane protein</topology>
    </subcellularLocation>
</comment>
<gene>
    <name evidence="8" type="ORF">AB5I84_13345</name>
</gene>
<dbReference type="InterPro" id="IPR050189">
    <property type="entry name" value="MFS_Efflux_Transporters"/>
</dbReference>
<dbReference type="Pfam" id="PF07690">
    <property type="entry name" value="MFS_1"/>
    <property type="match status" value="1"/>
</dbReference>
<evidence type="ECO:0000256" key="6">
    <source>
        <dbReference type="SAM" id="Phobius"/>
    </source>
</evidence>
<dbReference type="EMBL" id="JBGCUO010000003">
    <property type="protein sequence ID" value="MEY1663142.1"/>
    <property type="molecule type" value="Genomic_DNA"/>
</dbReference>
<dbReference type="InterPro" id="IPR020846">
    <property type="entry name" value="MFS_dom"/>
</dbReference>
<feature type="transmembrane region" description="Helical" evidence="6">
    <location>
        <begin position="52"/>
        <end position="71"/>
    </location>
</feature>
<keyword evidence="2" id="KW-1003">Cell membrane</keyword>
<feature type="transmembrane region" description="Helical" evidence="6">
    <location>
        <begin position="140"/>
        <end position="165"/>
    </location>
</feature>
<dbReference type="SUPFAM" id="SSF103473">
    <property type="entry name" value="MFS general substrate transporter"/>
    <property type="match status" value="1"/>
</dbReference>
<evidence type="ECO:0000256" key="1">
    <source>
        <dbReference type="ARBA" id="ARBA00004651"/>
    </source>
</evidence>
<organism evidence="8 9">
    <name type="scientific">Isoalcanivorax beigongshangi</name>
    <dbReference type="NCBI Taxonomy" id="3238810"/>
    <lineage>
        <taxon>Bacteria</taxon>
        <taxon>Pseudomonadati</taxon>
        <taxon>Pseudomonadota</taxon>
        <taxon>Gammaproteobacteria</taxon>
        <taxon>Oceanospirillales</taxon>
        <taxon>Alcanivoracaceae</taxon>
        <taxon>Isoalcanivorax</taxon>
    </lineage>
</organism>
<keyword evidence="4 6" id="KW-1133">Transmembrane helix</keyword>
<feature type="transmembrane region" description="Helical" evidence="6">
    <location>
        <begin position="370"/>
        <end position="389"/>
    </location>
</feature>
<name>A0ABV4AKS9_9GAMM</name>
<dbReference type="PANTHER" id="PTHR43124:SF3">
    <property type="entry name" value="CHLORAMPHENICOL EFFLUX PUMP RV0191"/>
    <property type="match status" value="1"/>
</dbReference>
<dbReference type="RefSeq" id="WP_369456415.1">
    <property type="nucleotide sequence ID" value="NZ_JBGCUO010000003.1"/>
</dbReference>
<feature type="transmembrane region" description="Helical" evidence="6">
    <location>
        <begin position="108"/>
        <end position="128"/>
    </location>
</feature>
<feature type="transmembrane region" description="Helical" evidence="6">
    <location>
        <begin position="20"/>
        <end position="40"/>
    </location>
</feature>
<evidence type="ECO:0000313" key="8">
    <source>
        <dbReference type="EMBL" id="MEY1663142.1"/>
    </source>
</evidence>
<feature type="transmembrane region" description="Helical" evidence="6">
    <location>
        <begin position="253"/>
        <end position="271"/>
    </location>
</feature>
<evidence type="ECO:0000313" key="9">
    <source>
        <dbReference type="Proteomes" id="UP001562065"/>
    </source>
</evidence>